<dbReference type="AlphaFoldDB" id="A0A2X0XNM5"/>
<name>A0A2X0XNM5_9BACI</name>
<organism evidence="1 2">
    <name type="scientific">Lysinibacillus capsici</name>
    <dbReference type="NCBI Taxonomy" id="2115968"/>
    <lineage>
        <taxon>Bacteria</taxon>
        <taxon>Bacillati</taxon>
        <taxon>Bacillota</taxon>
        <taxon>Bacilli</taxon>
        <taxon>Bacillales</taxon>
        <taxon>Bacillaceae</taxon>
        <taxon>Lysinibacillus</taxon>
    </lineage>
</organism>
<dbReference type="Proteomes" id="UP000251431">
    <property type="component" value="Unassembled WGS sequence"/>
</dbReference>
<evidence type="ECO:0000313" key="1">
    <source>
        <dbReference type="EMBL" id="SPU00764.1"/>
    </source>
</evidence>
<sequence>MYSMSNFKLLVEKQTEIDTIYQKCNDLIQSTVTPKLDAEVEQFLKLVEQHLTQQGFTITNTSTGLIANYQEAVINVDKHSKHLEECFFINLNSYAEDQVSIVLDISPTMLPKISNQLDGYTDIIEQMTDKLKQAKSLEKACTNPKFLYKTQSNKVFHTPQEVLDYYFQG</sequence>
<accession>A0A2X0XNM5</accession>
<gene>
    <name evidence="1" type="ORF">NCTC7582_03563</name>
</gene>
<protein>
    <submittedName>
        <fullName evidence="1">Uncharacterized protein</fullName>
    </submittedName>
</protein>
<evidence type="ECO:0000313" key="2">
    <source>
        <dbReference type="Proteomes" id="UP000251431"/>
    </source>
</evidence>
<proteinExistence type="predicted"/>
<reference evidence="1 2" key="1">
    <citation type="submission" date="2018-06" db="EMBL/GenBank/DDBJ databases">
        <authorList>
            <consortium name="Pathogen Informatics"/>
            <person name="Doyle S."/>
        </authorList>
    </citation>
    <scope>NUCLEOTIDE SEQUENCE [LARGE SCALE GENOMIC DNA]</scope>
    <source>
        <strain evidence="1 2">NCTC7582</strain>
    </source>
</reference>
<dbReference type="EMBL" id="UAQE01000001">
    <property type="protein sequence ID" value="SPU00764.1"/>
    <property type="molecule type" value="Genomic_DNA"/>
</dbReference>